<dbReference type="KEGG" id="vg:11536452"/>
<dbReference type="GeneID" id="11536452"/>
<evidence type="ECO:0000313" key="3">
    <source>
        <dbReference type="Proteomes" id="UP000029779"/>
    </source>
</evidence>
<feature type="compositionally biased region" description="Low complexity" evidence="1">
    <location>
        <begin position="1"/>
        <end position="20"/>
    </location>
</feature>
<organismHost>
    <name type="scientific">Helicoverpa zea</name>
    <name type="common">Corn earworm moth</name>
    <name type="synonym">Heliothis zea</name>
    <dbReference type="NCBI Taxonomy" id="7113"/>
</organismHost>
<name>G9I0A4_HZNV2</name>
<dbReference type="EMBL" id="JN418988">
    <property type="protein sequence ID" value="AEW69627.1"/>
    <property type="molecule type" value="Genomic_DNA"/>
</dbReference>
<dbReference type="RefSeq" id="YP_004956826.1">
    <property type="nucleotide sequence ID" value="NC_004156.2"/>
</dbReference>
<sequence>MELQQQQQQQHHNQSQYSQHTYEHRVRYNELVSSVGVHPTNYDMYRLSKTRHYAIPTLALNRLLVRVLAQSRASLVGILQRLKESLHDTTSSTLEYPLKVSNLAKYTSAVIQEITNLHQETPIRLNELELYNLYSCLANVTLDSDEGGTVQKCSYKNKNTSPAFYADSCTDIALNYRLPYVFDEKHDPESLHGPYLTLNPNVSLVTAVAGVRALPTASARFVMFKAVLYKCIQLDRQTASIDDRTLSKFECILDDATESYDSDYVDAFLDNADAQQLDHGYCYGLMRAIGTNLPRGHRTERNVNYSSLLYFLSVDYNSALLKCKPKLTRSDCEYIFKRIVKGAPESMVIDRCAYTVNQIVKCFPDVGTYSVQVYNSQEDNKSLNFRVNKNTIHLLNENRVFEDRTTATDEEARPDLVLNHGSTHGTVVTFGEHDAELDKISSDDYCALMEYAQTLVELTFRFGNFEVLQLALQLAPYNIKDATNVQLTMTRTKGDIDAALVLKGLWETIMGKSCDLSYLFNILCKKYKRTEFDEVSAANELVKFVLFDCNRINNLPVDVEQARYAYESIRGNTPDVTLYYATFFRLKELELVKLYHSTPPSERDDEFMTVLKALYVTSVHTSPLGKRLVCLLNFDEDMLRFDESLKTKLAGRLPFAIPHIEDAGALLEVDADANTTTTTTKTNDDQAALYVDFYRFTNVDKSSIESELEYRIYADYYIKTRDQLVAHLL</sequence>
<gene>
    <name evidence="2" type="primary">orf78</name>
    <name evidence="2" type="ORF">Hz2V078</name>
</gene>
<dbReference type="Proteomes" id="UP000029779">
    <property type="component" value="Segment"/>
</dbReference>
<accession>G9I0A4</accession>
<feature type="region of interest" description="Disordered" evidence="1">
    <location>
        <begin position="1"/>
        <end position="21"/>
    </location>
</feature>
<reference evidence="2 3" key="1">
    <citation type="journal article" date="2012" name="Viruses">
        <title>Analysis of the Genome of the Sexually Transmitted Insect Virus Helicoverpa zea Nudivirus 2.</title>
        <authorList>
            <person name="Burand J.P."/>
            <person name="Kim W."/>
            <person name="Afonso C.L."/>
            <person name="Tulman E.R."/>
            <person name="Kutish G.F."/>
            <person name="Lu Z."/>
            <person name="Rock D.L."/>
        </authorList>
    </citation>
    <scope>NUCLEOTIDE SEQUENCE [LARGE SCALE GENOMIC DNA]</scope>
    <source>
        <strain evidence="2">MS1</strain>
    </source>
</reference>
<organism evidence="2 3">
    <name type="scientific">Helicoverpa zea nudivirus 2</name>
    <name type="common">HzNV-2</name>
    <dbReference type="NCBI Taxonomy" id="1128424"/>
    <lineage>
        <taxon>Viruses</taxon>
        <taxon>Viruses incertae sedis</taxon>
        <taxon>Naldaviricetes</taxon>
        <taxon>Lefavirales</taxon>
        <taxon>Nudiviridae</taxon>
        <taxon>Betanudivirus</taxon>
        <taxon>Betanudivirus hezeae</taxon>
    </lineage>
</organism>
<proteinExistence type="predicted"/>
<protein>
    <submittedName>
        <fullName evidence="2">Uncharacterized protein</fullName>
    </submittedName>
</protein>
<evidence type="ECO:0000256" key="1">
    <source>
        <dbReference type="SAM" id="MobiDB-lite"/>
    </source>
</evidence>
<keyword evidence="3" id="KW-1185">Reference proteome</keyword>
<evidence type="ECO:0000313" key="2">
    <source>
        <dbReference type="EMBL" id="AEW69627.1"/>
    </source>
</evidence>